<dbReference type="Proteomes" id="UP001055811">
    <property type="component" value="Linkage Group LG01"/>
</dbReference>
<evidence type="ECO:0000313" key="2">
    <source>
        <dbReference type="Proteomes" id="UP001055811"/>
    </source>
</evidence>
<reference evidence="2" key="1">
    <citation type="journal article" date="2022" name="Mol. Ecol. Resour.">
        <title>The genomes of chicory, endive, great burdock and yacon provide insights into Asteraceae palaeo-polyploidization history and plant inulin production.</title>
        <authorList>
            <person name="Fan W."/>
            <person name="Wang S."/>
            <person name="Wang H."/>
            <person name="Wang A."/>
            <person name="Jiang F."/>
            <person name="Liu H."/>
            <person name="Zhao H."/>
            <person name="Xu D."/>
            <person name="Zhang Y."/>
        </authorList>
    </citation>
    <scope>NUCLEOTIDE SEQUENCE [LARGE SCALE GENOMIC DNA]</scope>
    <source>
        <strain evidence="2">cv. Punajuju</strain>
    </source>
</reference>
<proteinExistence type="predicted"/>
<evidence type="ECO:0000313" key="1">
    <source>
        <dbReference type="EMBL" id="KAI3788977.1"/>
    </source>
</evidence>
<keyword evidence="2" id="KW-1185">Reference proteome</keyword>
<organism evidence="1 2">
    <name type="scientific">Cichorium intybus</name>
    <name type="common">Chicory</name>
    <dbReference type="NCBI Taxonomy" id="13427"/>
    <lineage>
        <taxon>Eukaryota</taxon>
        <taxon>Viridiplantae</taxon>
        <taxon>Streptophyta</taxon>
        <taxon>Embryophyta</taxon>
        <taxon>Tracheophyta</taxon>
        <taxon>Spermatophyta</taxon>
        <taxon>Magnoliopsida</taxon>
        <taxon>eudicotyledons</taxon>
        <taxon>Gunneridae</taxon>
        <taxon>Pentapetalae</taxon>
        <taxon>asterids</taxon>
        <taxon>campanulids</taxon>
        <taxon>Asterales</taxon>
        <taxon>Asteraceae</taxon>
        <taxon>Cichorioideae</taxon>
        <taxon>Cichorieae</taxon>
        <taxon>Cichoriinae</taxon>
        <taxon>Cichorium</taxon>
    </lineage>
</organism>
<protein>
    <submittedName>
        <fullName evidence="1">Uncharacterized protein</fullName>
    </submittedName>
</protein>
<comment type="caution">
    <text evidence="1">The sequence shown here is derived from an EMBL/GenBank/DDBJ whole genome shotgun (WGS) entry which is preliminary data.</text>
</comment>
<sequence>MWNYILSKSRDFLNFFRLIIDVARFLHITDMVGTGVYHHAIFALQTNGLPATAYNFTSSAIFRPLESISNTKFQVISICRRCSNCLSDDFHLVACNLLGPVVVALLTARVPGMEPPPPNAFDSRSAGGGG</sequence>
<gene>
    <name evidence="1" type="ORF">L2E82_01760</name>
</gene>
<name>A0ACB9GZT7_CICIN</name>
<accession>A0ACB9GZT7</accession>
<reference evidence="1 2" key="2">
    <citation type="journal article" date="2022" name="Mol. Ecol. Resour.">
        <title>The genomes of chicory, endive, great burdock and yacon provide insights into Asteraceae paleo-polyploidization history and plant inulin production.</title>
        <authorList>
            <person name="Fan W."/>
            <person name="Wang S."/>
            <person name="Wang H."/>
            <person name="Wang A."/>
            <person name="Jiang F."/>
            <person name="Liu H."/>
            <person name="Zhao H."/>
            <person name="Xu D."/>
            <person name="Zhang Y."/>
        </authorList>
    </citation>
    <scope>NUCLEOTIDE SEQUENCE [LARGE SCALE GENOMIC DNA]</scope>
    <source>
        <strain evidence="2">cv. Punajuju</strain>
        <tissue evidence="1">Leaves</tissue>
    </source>
</reference>
<dbReference type="EMBL" id="CM042009">
    <property type="protein sequence ID" value="KAI3788977.1"/>
    <property type="molecule type" value="Genomic_DNA"/>
</dbReference>